<dbReference type="PANTHER" id="PTHR48081:SF28">
    <property type="entry name" value="ALPHA_BETA HYDROLASE FOLD-3 DOMAIN-CONTAINING PROTEIN"/>
    <property type="match status" value="1"/>
</dbReference>
<dbReference type="InterPro" id="IPR013094">
    <property type="entry name" value="AB_hydrolase_3"/>
</dbReference>
<dbReference type="InterPro" id="IPR050300">
    <property type="entry name" value="GDXG_lipolytic_enzyme"/>
</dbReference>
<evidence type="ECO:0000256" key="3">
    <source>
        <dbReference type="PROSITE-ProRule" id="PRU10038"/>
    </source>
</evidence>
<protein>
    <recommendedName>
        <fullName evidence="4">Alpha/beta hydrolase fold-3 domain-containing protein</fullName>
    </recommendedName>
</protein>
<evidence type="ECO:0000256" key="2">
    <source>
        <dbReference type="ARBA" id="ARBA00022801"/>
    </source>
</evidence>
<feature type="active site" evidence="3">
    <location>
        <position position="149"/>
    </location>
</feature>
<feature type="domain" description="Alpha/beta hydrolase fold-3" evidence="4">
    <location>
        <begin position="274"/>
        <end position="333"/>
    </location>
</feature>
<feature type="domain" description="Alpha/beta hydrolase fold-3" evidence="4">
    <location>
        <begin position="84"/>
        <end position="218"/>
    </location>
</feature>
<dbReference type="SUPFAM" id="SSF53474">
    <property type="entry name" value="alpha/beta-Hydrolases"/>
    <property type="match status" value="1"/>
</dbReference>
<dbReference type="Pfam" id="PF07859">
    <property type="entry name" value="Abhydrolase_3"/>
    <property type="match status" value="2"/>
</dbReference>
<reference evidence="5" key="2">
    <citation type="submission" date="2025-08" db="UniProtKB">
        <authorList>
            <consortium name="Ensembl"/>
        </authorList>
    </citation>
    <scope>IDENTIFICATION</scope>
    <source>
        <strain evidence="5">breed Abyssinian</strain>
    </source>
</reference>
<dbReference type="PROSITE" id="PS01174">
    <property type="entry name" value="LIPASE_GDXG_SER"/>
    <property type="match status" value="1"/>
</dbReference>
<dbReference type="Ensembl" id="ENSFCTT00005017492.1">
    <property type="protein sequence ID" value="ENSFCTP00005011860.1"/>
    <property type="gene ID" value="ENSFCTG00005006281.1"/>
</dbReference>
<dbReference type="GeneTree" id="ENSGT00940000161405"/>
<comment type="similarity">
    <text evidence="1">Belongs to the 'GDXG' lipolytic enzyme family.</text>
</comment>
<dbReference type="InterPro" id="IPR029058">
    <property type="entry name" value="AB_hydrolase_fold"/>
</dbReference>
<sequence>MHSHDSVFKYIFFCNDILHLVVVIKSYIFESFYIATEKVKIEGFRQLIIFQSLSTNIDGFLLFFIDRVHFYILLFFSFISGQTAYDFLNRWTANKLGAVVVGIDYRLAPQYQFPVALEDVLSVVRFFLQDNILAKYGVDPSRICISGDSSGGTLAAEVTQLVQNDPEFKNKIKAQVLIYPGLQAVDVLMPSHRQNEHGPILSRDMAIKMGCLYLTKDKALAQAVRENQHMPHGSRHLFKLVNWSTLLPEKYRRNHIYTEPIIGKLNSSYPVLLDSRLSPLLVTDSQLEKLPLTYIITCEHDILRDDGLIYVSRLRNAAVNVSHDHIEDGIHGALFFMTSPFYLNVGIRISDKYINWLEENL</sequence>
<evidence type="ECO:0000313" key="6">
    <source>
        <dbReference type="Proteomes" id="UP000823872"/>
    </source>
</evidence>
<dbReference type="PANTHER" id="PTHR48081">
    <property type="entry name" value="AB HYDROLASE SUPERFAMILY PROTEIN C4A8.06C"/>
    <property type="match status" value="1"/>
</dbReference>
<name>A0ABI7WNK7_FELCA</name>
<evidence type="ECO:0000256" key="1">
    <source>
        <dbReference type="ARBA" id="ARBA00010515"/>
    </source>
</evidence>
<accession>A0ABI7WNK7</accession>
<evidence type="ECO:0000259" key="4">
    <source>
        <dbReference type="Pfam" id="PF07859"/>
    </source>
</evidence>
<proteinExistence type="inferred from homology"/>
<gene>
    <name evidence="5" type="primary">AADACL2</name>
</gene>
<keyword evidence="6" id="KW-1185">Reference proteome</keyword>
<reference evidence="5" key="3">
    <citation type="submission" date="2025-09" db="UniProtKB">
        <authorList>
            <consortium name="Ensembl"/>
        </authorList>
    </citation>
    <scope>IDENTIFICATION</scope>
    <source>
        <strain evidence="5">breed Abyssinian</strain>
    </source>
</reference>
<reference evidence="5 6" key="1">
    <citation type="submission" date="2021-02" db="EMBL/GenBank/DDBJ databases">
        <title>Safari Cat Assemblies.</title>
        <authorList>
            <person name="Bredemeyer K.R."/>
            <person name="Murphy W.J."/>
        </authorList>
    </citation>
    <scope>NUCLEOTIDE SEQUENCE [LARGE SCALE GENOMIC DNA]</scope>
</reference>
<dbReference type="Gene3D" id="3.40.50.1820">
    <property type="entry name" value="alpha/beta hydrolase"/>
    <property type="match status" value="1"/>
</dbReference>
<organism evidence="5 6">
    <name type="scientific">Felis catus</name>
    <name type="common">Cat</name>
    <name type="synonym">Felis silvestris catus</name>
    <dbReference type="NCBI Taxonomy" id="9685"/>
    <lineage>
        <taxon>Eukaryota</taxon>
        <taxon>Metazoa</taxon>
        <taxon>Chordata</taxon>
        <taxon>Craniata</taxon>
        <taxon>Vertebrata</taxon>
        <taxon>Euteleostomi</taxon>
        <taxon>Mammalia</taxon>
        <taxon>Eutheria</taxon>
        <taxon>Laurasiatheria</taxon>
        <taxon>Carnivora</taxon>
        <taxon>Feliformia</taxon>
        <taxon>Felidae</taxon>
        <taxon>Felinae</taxon>
        <taxon>Felis</taxon>
    </lineage>
</organism>
<evidence type="ECO:0000313" key="5">
    <source>
        <dbReference type="Ensembl" id="ENSFCTP00005011860.1"/>
    </source>
</evidence>
<dbReference type="InterPro" id="IPR033140">
    <property type="entry name" value="Lipase_GDXG_put_SER_AS"/>
</dbReference>
<keyword evidence="2" id="KW-0378">Hydrolase</keyword>
<dbReference type="Proteomes" id="UP000823872">
    <property type="component" value="Chromosome C2"/>
</dbReference>